<name>A0ACB7PAA2_9PEZI</name>
<accession>A0ACB7PAA2</accession>
<reference evidence="1 2" key="1">
    <citation type="journal article" date="2021" name="Nat. Commun.">
        <title>Genetic determinants of endophytism in the Arabidopsis root mycobiome.</title>
        <authorList>
            <person name="Mesny F."/>
            <person name="Miyauchi S."/>
            <person name="Thiergart T."/>
            <person name="Pickel B."/>
            <person name="Atanasova L."/>
            <person name="Karlsson M."/>
            <person name="Huettel B."/>
            <person name="Barry K.W."/>
            <person name="Haridas S."/>
            <person name="Chen C."/>
            <person name="Bauer D."/>
            <person name="Andreopoulos W."/>
            <person name="Pangilinan J."/>
            <person name="LaButti K."/>
            <person name="Riley R."/>
            <person name="Lipzen A."/>
            <person name="Clum A."/>
            <person name="Drula E."/>
            <person name="Henrissat B."/>
            <person name="Kohler A."/>
            <person name="Grigoriev I.V."/>
            <person name="Martin F.M."/>
            <person name="Hacquard S."/>
        </authorList>
    </citation>
    <scope>NUCLEOTIDE SEQUENCE [LARGE SCALE GENOMIC DNA]</scope>
    <source>
        <strain evidence="1 2">MPI-SDFR-AT-0079</strain>
    </source>
</reference>
<sequence length="521" mass="58059">MPSPEIETNGDGDFVARVTLSLGPLQNPERGRRRRIATTIGNHAIVGLFDKEGIRTKLHDIFSTSDWSYITACRVGYPLQEPEDSPPTILVGVRPNTMAIDEAVSLLKLAAQFVYCFDSLYDVAIEIIEAEVVSYACESLFHRLERPRDGCEFNEVFRNEPHIGVPLGCSDSNATGTLGGYVRLSTASDVKYMALTCHHVVTRSQAAIRPYSESKVTVTCPPLPEIDSWKQDIQERIKRCEVIIDYHRLRINKEANTLPDSGRELLQHEEDGIRLFKERYQKLLTFRNEFARVYCTSGVASSENDWVLDWALAELDPGRVKAYNNLSSALSVEVIRLMGFKYRGGIVSLNELTTTRTPSPGCGDSLPVFKCGNSTGKTRGELNRIHASVRMRYEFEDGAEVFIEGKSLAVVAPVPRDRTRRIWAAKAYVDPFGDQGDSGALVFNSQGKVLGIYIGGENEYEQGHGTDDPPTRKYLAVSGIHFVSPIGPNLDSIRAAVQEDPSFNGASVDVEFLWSEPWWIE</sequence>
<protein>
    <submittedName>
        <fullName evidence="1">Uncharacterized protein</fullName>
    </submittedName>
</protein>
<organism evidence="1 2">
    <name type="scientific">Chaetomium tenue</name>
    <dbReference type="NCBI Taxonomy" id="1854479"/>
    <lineage>
        <taxon>Eukaryota</taxon>
        <taxon>Fungi</taxon>
        <taxon>Dikarya</taxon>
        <taxon>Ascomycota</taxon>
        <taxon>Pezizomycotina</taxon>
        <taxon>Sordariomycetes</taxon>
        <taxon>Sordariomycetidae</taxon>
        <taxon>Sordariales</taxon>
        <taxon>Chaetomiaceae</taxon>
        <taxon>Chaetomium</taxon>
    </lineage>
</organism>
<dbReference type="EMBL" id="JAGIZQ010000004">
    <property type="protein sequence ID" value="KAH6632066.1"/>
    <property type="molecule type" value="Genomic_DNA"/>
</dbReference>
<gene>
    <name evidence="1" type="ORF">F5144DRAFT_612593</name>
</gene>
<comment type="caution">
    <text evidence="1">The sequence shown here is derived from an EMBL/GenBank/DDBJ whole genome shotgun (WGS) entry which is preliminary data.</text>
</comment>
<keyword evidence="2" id="KW-1185">Reference proteome</keyword>
<dbReference type="Proteomes" id="UP000724584">
    <property type="component" value="Unassembled WGS sequence"/>
</dbReference>
<evidence type="ECO:0000313" key="2">
    <source>
        <dbReference type="Proteomes" id="UP000724584"/>
    </source>
</evidence>
<proteinExistence type="predicted"/>
<evidence type="ECO:0000313" key="1">
    <source>
        <dbReference type="EMBL" id="KAH6632066.1"/>
    </source>
</evidence>